<dbReference type="InterPro" id="IPR036907">
    <property type="entry name" value="5'-Nucleotdase_C_sf"/>
</dbReference>
<dbReference type="Proteomes" id="UP000750711">
    <property type="component" value="Unassembled WGS sequence"/>
</dbReference>
<sequence>MKEKADGSGVDLLLIDTGDRIEGNGLYGGSNPVGEYTSEIFKQQEIDVICSGNHELYKKSSADREYLTTVPNFKDSYLASNLDYIDSSTGKTVPLAPRFRKFTTKNQGIRIVAFGFLFDFTGNYNNTIIQEVEKTVTETWFQEAIRDKDVDLFLVIGHVPVRSEEYTTIHKAIRAVNWDTPIQFFGGHTHIRDYKIYDSKTVALEGGRFMETIGFMSIEGLSTSKAPTKRTAGLKFDRMYIDNNLYSFHHHTNLNDSTFPTTHGRTVSEYITHARKTLKLDSVHGCAPQDFWLSRARYGSRDSIYTWLQDSVLPEAVVSKERKDKPRLIIVNTGAIRYDIFKGPFTRDTTFIVSPFTNEFHYIRDVPYTVANKVALLINNEGDILVDAEPTMQVSSLRPPEQTSITKAVTVEEMPLLDYDERVHSDQVRFGQHHGQDGGEPGLTPGYTTTDDLGDDGDDTVHTVMSNYRVPNCMLANASFPHSGAPEQVDLVFMDFIEPYILLALSFLGQEYTSEDARNYMGDETLGTVITQWVEQNWDHDC</sequence>
<organism evidence="4 5">
    <name type="scientific">Trichoglossum hirsutum</name>
    <dbReference type="NCBI Taxonomy" id="265104"/>
    <lineage>
        <taxon>Eukaryota</taxon>
        <taxon>Fungi</taxon>
        <taxon>Dikarya</taxon>
        <taxon>Ascomycota</taxon>
        <taxon>Pezizomycotina</taxon>
        <taxon>Geoglossomycetes</taxon>
        <taxon>Geoglossales</taxon>
        <taxon>Geoglossaceae</taxon>
        <taxon>Trichoglossum</taxon>
    </lineage>
</organism>
<dbReference type="InterPro" id="IPR014485">
    <property type="entry name" value="Pesterase_C1039"/>
</dbReference>
<protein>
    <recommendedName>
        <fullName evidence="6">Calcineurin-like phosphoesterase domain-containing protein</fullName>
    </recommendedName>
</protein>
<dbReference type="PIRSF" id="PIRSF017316">
    <property type="entry name" value="Pesterase_C1039"/>
    <property type="match status" value="1"/>
</dbReference>
<dbReference type="GO" id="GO:0005576">
    <property type="term" value="C:extracellular region"/>
    <property type="evidence" value="ECO:0007669"/>
    <property type="project" value="UniProtKB-ARBA"/>
</dbReference>
<dbReference type="InterPro" id="IPR004843">
    <property type="entry name" value="Calcineurin-like_PHP"/>
</dbReference>
<feature type="region of interest" description="Disordered" evidence="1">
    <location>
        <begin position="430"/>
        <end position="456"/>
    </location>
</feature>
<dbReference type="InterPro" id="IPR053828">
    <property type="entry name" value="Nucleosidase_C"/>
</dbReference>
<gene>
    <name evidence="4" type="ORF">GP486_002733</name>
</gene>
<feature type="domain" description="Calcineurin-like phosphoesterase" evidence="2">
    <location>
        <begin position="8"/>
        <end position="191"/>
    </location>
</feature>
<evidence type="ECO:0008006" key="6">
    <source>
        <dbReference type="Google" id="ProtNLM"/>
    </source>
</evidence>
<dbReference type="FunFam" id="3.60.21.10:FF:000043">
    <property type="entry name" value="Ser/Thr protein phosphatase family"/>
    <property type="match status" value="1"/>
</dbReference>
<dbReference type="PANTHER" id="PTHR11575">
    <property type="entry name" value="5'-NUCLEOTIDASE-RELATED"/>
    <property type="match status" value="1"/>
</dbReference>
<reference evidence="4" key="1">
    <citation type="submission" date="2021-03" db="EMBL/GenBank/DDBJ databases">
        <title>Comparative genomics and phylogenomic investigation of the class Geoglossomycetes provide insights into ecological specialization and systematics.</title>
        <authorList>
            <person name="Melie T."/>
            <person name="Pirro S."/>
            <person name="Miller A.N."/>
            <person name="Quandt A."/>
        </authorList>
    </citation>
    <scope>NUCLEOTIDE SEQUENCE</scope>
    <source>
        <strain evidence="4">CAQ_001_2017</strain>
    </source>
</reference>
<evidence type="ECO:0000259" key="2">
    <source>
        <dbReference type="Pfam" id="PF00149"/>
    </source>
</evidence>
<feature type="domain" description="Putative 5'-nucleotidase C-terminal" evidence="3">
    <location>
        <begin position="290"/>
        <end position="502"/>
    </location>
</feature>
<dbReference type="SUPFAM" id="SSF56300">
    <property type="entry name" value="Metallo-dependent phosphatases"/>
    <property type="match status" value="1"/>
</dbReference>
<evidence type="ECO:0000313" key="5">
    <source>
        <dbReference type="Proteomes" id="UP000750711"/>
    </source>
</evidence>
<evidence type="ECO:0000256" key="1">
    <source>
        <dbReference type="SAM" id="MobiDB-lite"/>
    </source>
</evidence>
<dbReference type="InterPro" id="IPR029052">
    <property type="entry name" value="Metallo-depent_PP-like"/>
</dbReference>
<proteinExistence type="predicted"/>
<name>A0A9P8LEI6_9PEZI</name>
<dbReference type="AlphaFoldDB" id="A0A9P8LEI6"/>
<dbReference type="PANTHER" id="PTHR11575:SF43">
    <property type="entry name" value="SER_THR PROTEIN PHOSPHATASE FAMILY (AFU_ORTHOLOGUE AFUA_3G04160)"/>
    <property type="match status" value="1"/>
</dbReference>
<keyword evidence="5" id="KW-1185">Reference proteome</keyword>
<dbReference type="GO" id="GO:0009166">
    <property type="term" value="P:nucleotide catabolic process"/>
    <property type="evidence" value="ECO:0007669"/>
    <property type="project" value="InterPro"/>
</dbReference>
<comment type="caution">
    <text evidence="4">The sequence shown here is derived from an EMBL/GenBank/DDBJ whole genome shotgun (WGS) entry which is preliminary data.</text>
</comment>
<dbReference type="Pfam" id="PF00149">
    <property type="entry name" value="Metallophos"/>
    <property type="match status" value="1"/>
</dbReference>
<evidence type="ECO:0000259" key="3">
    <source>
        <dbReference type="Pfam" id="PF21953"/>
    </source>
</evidence>
<dbReference type="FunFam" id="3.90.780.10:FF:000009">
    <property type="entry name" value="Ser/Thr protein phosphatase family"/>
    <property type="match status" value="1"/>
</dbReference>
<dbReference type="InterPro" id="IPR006179">
    <property type="entry name" value="5_nucleotidase/apyrase"/>
</dbReference>
<dbReference type="Gene3D" id="3.60.21.10">
    <property type="match status" value="1"/>
</dbReference>
<dbReference type="Pfam" id="PF21953">
    <property type="entry name" value="NadN_nucleosid_C"/>
    <property type="match status" value="1"/>
</dbReference>
<dbReference type="SUPFAM" id="SSF55816">
    <property type="entry name" value="5'-nucleotidase (syn. UDP-sugar hydrolase), C-terminal domain"/>
    <property type="match status" value="1"/>
</dbReference>
<feature type="compositionally biased region" description="Low complexity" evidence="1">
    <location>
        <begin position="442"/>
        <end position="451"/>
    </location>
</feature>
<accession>A0A9P8LEI6</accession>
<evidence type="ECO:0000313" key="4">
    <source>
        <dbReference type="EMBL" id="KAH0562590.1"/>
    </source>
</evidence>
<dbReference type="GO" id="GO:0005829">
    <property type="term" value="C:cytosol"/>
    <property type="evidence" value="ECO:0007669"/>
    <property type="project" value="TreeGrafter"/>
</dbReference>
<dbReference type="Gene3D" id="3.90.780.10">
    <property type="entry name" value="5'-Nucleotidase, C-terminal domain"/>
    <property type="match status" value="2"/>
</dbReference>
<dbReference type="EMBL" id="JAGHQM010000321">
    <property type="protein sequence ID" value="KAH0562590.1"/>
    <property type="molecule type" value="Genomic_DNA"/>
</dbReference>
<dbReference type="GO" id="GO:0016787">
    <property type="term" value="F:hydrolase activity"/>
    <property type="evidence" value="ECO:0007669"/>
    <property type="project" value="InterPro"/>
</dbReference>